<reference evidence="2" key="1">
    <citation type="submission" date="2022-11" db="UniProtKB">
        <authorList>
            <consortium name="WormBaseParasite"/>
        </authorList>
    </citation>
    <scope>IDENTIFICATION</scope>
</reference>
<evidence type="ECO:0000313" key="2">
    <source>
        <dbReference type="WBParaSite" id="nRc.2.0.1.t03545-RA"/>
    </source>
</evidence>
<sequence>MTNLLENTYACCRRYCAICILCCVPVMEMMRSLAPCSNGSTTTAFHRKTIVKPGYLHIPDGENMNGVSGQ</sequence>
<keyword evidence="1" id="KW-1185">Reference proteome</keyword>
<dbReference type="WBParaSite" id="nRc.2.0.1.t03545-RA">
    <property type="protein sequence ID" value="nRc.2.0.1.t03545-RA"/>
    <property type="gene ID" value="nRc.2.0.1.g03545"/>
</dbReference>
<evidence type="ECO:0000313" key="1">
    <source>
        <dbReference type="Proteomes" id="UP000887565"/>
    </source>
</evidence>
<name>A0A915HPZ8_ROMCU</name>
<proteinExistence type="predicted"/>
<dbReference type="Proteomes" id="UP000887565">
    <property type="component" value="Unplaced"/>
</dbReference>
<organism evidence="1 2">
    <name type="scientific">Romanomermis culicivorax</name>
    <name type="common">Nematode worm</name>
    <dbReference type="NCBI Taxonomy" id="13658"/>
    <lineage>
        <taxon>Eukaryota</taxon>
        <taxon>Metazoa</taxon>
        <taxon>Ecdysozoa</taxon>
        <taxon>Nematoda</taxon>
        <taxon>Enoplea</taxon>
        <taxon>Dorylaimia</taxon>
        <taxon>Mermithida</taxon>
        <taxon>Mermithoidea</taxon>
        <taxon>Mermithidae</taxon>
        <taxon>Romanomermis</taxon>
    </lineage>
</organism>
<protein>
    <submittedName>
        <fullName evidence="2">Uncharacterized protein</fullName>
    </submittedName>
</protein>
<accession>A0A915HPZ8</accession>
<dbReference type="AlphaFoldDB" id="A0A915HPZ8"/>